<keyword evidence="5" id="KW-0297">G-protein coupled receptor</keyword>
<sequence length="439" mass="49718">MIIKGDSLISATEAFNGFPTTNSFTEDEIVDPINSSETLSHNVDLITYCYILPAVCTFGIIGNVTNLFTLASPRLKSVSYMYLRALALSDLLCMIFVLFFSIAQSQEQTLTKSWLFAFYEAHIMLPLINWALATGVLIVVELSLERFTSVVFPMHFRAWTSTQRAKRAIAFAYIIPALMYIPYGIGRHTIVENKASDDTTIFSFNDSEISTTAKWKAYKWTREGLLRFAPIIIVSLLNMQIMTAFRKRKRTFRRLTKRKESSTIKEDTLVYILGGIVAMFFICNIPAAMNLLFINETVKKRKDYQIFRAVANLLEIINHASQFYVFCVCSTDYRTTFLQKFSCFKSPNNQRKRIRSLLKQKSANIVTASSTNISENDLTITRKPSSSKQIISERKVGTVSNDQNICLTSSADDILCGDESELQNASELGFSTANEITYL</sequence>
<feature type="transmembrane region" description="Helical" evidence="6">
    <location>
        <begin position="165"/>
        <end position="185"/>
    </location>
</feature>
<dbReference type="PROSITE" id="PS00237">
    <property type="entry name" value="G_PROTEIN_RECEP_F1_1"/>
    <property type="match status" value="1"/>
</dbReference>
<feature type="domain" description="G-protein coupled receptors family 1 profile" evidence="7">
    <location>
        <begin position="62"/>
        <end position="326"/>
    </location>
</feature>
<dbReference type="STRING" id="451379.A0A0N5AY24"/>
<keyword evidence="8" id="KW-1185">Reference proteome</keyword>
<proteinExistence type="inferred from homology"/>
<evidence type="ECO:0000313" key="8">
    <source>
        <dbReference type="Proteomes" id="UP000046393"/>
    </source>
</evidence>
<keyword evidence="5" id="KW-0807">Transducer</keyword>
<name>A0A0N5AY24_9BILA</name>
<evidence type="ECO:0000256" key="3">
    <source>
        <dbReference type="ARBA" id="ARBA00022989"/>
    </source>
</evidence>
<keyword evidence="3 6" id="KW-1133">Transmembrane helix</keyword>
<reference evidence="9" key="1">
    <citation type="submission" date="2017-02" db="UniProtKB">
        <authorList>
            <consortium name="WormBaseParasite"/>
        </authorList>
    </citation>
    <scope>IDENTIFICATION</scope>
</reference>
<dbReference type="GO" id="GO:0016020">
    <property type="term" value="C:membrane"/>
    <property type="evidence" value="ECO:0007669"/>
    <property type="project" value="UniProtKB-SubCell"/>
</dbReference>
<evidence type="ECO:0000259" key="7">
    <source>
        <dbReference type="PROSITE" id="PS50262"/>
    </source>
</evidence>
<keyword evidence="4 6" id="KW-0472">Membrane</keyword>
<protein>
    <submittedName>
        <fullName evidence="9">G_PROTEIN_RECEP_F1_2 domain-containing protein</fullName>
    </submittedName>
</protein>
<dbReference type="Pfam" id="PF00001">
    <property type="entry name" value="7tm_1"/>
    <property type="match status" value="1"/>
</dbReference>
<evidence type="ECO:0000256" key="6">
    <source>
        <dbReference type="SAM" id="Phobius"/>
    </source>
</evidence>
<dbReference type="PANTHER" id="PTHR47760:SF2">
    <property type="entry name" value="G-PROTEIN COUPLED RECEPTOR B0563.6-RELATED"/>
    <property type="match status" value="1"/>
</dbReference>
<comment type="subcellular location">
    <subcellularLocation>
        <location evidence="1">Membrane</location>
    </subcellularLocation>
</comment>
<dbReference type="InterPro" id="IPR000276">
    <property type="entry name" value="GPCR_Rhodpsn"/>
</dbReference>
<dbReference type="PANTHER" id="PTHR47760">
    <property type="entry name" value="G-PROTEIN COUPLED RECEPTOR B0563.6-LIKE PROTEIN-RELATED"/>
    <property type="match status" value="1"/>
</dbReference>
<dbReference type="Proteomes" id="UP000046393">
    <property type="component" value="Unplaced"/>
</dbReference>
<dbReference type="SUPFAM" id="SSF81321">
    <property type="entry name" value="Family A G protein-coupled receptor-like"/>
    <property type="match status" value="1"/>
</dbReference>
<feature type="transmembrane region" description="Helical" evidence="6">
    <location>
        <begin position="123"/>
        <end position="144"/>
    </location>
</feature>
<evidence type="ECO:0000256" key="5">
    <source>
        <dbReference type="RuleBase" id="RU000688"/>
    </source>
</evidence>
<evidence type="ECO:0000313" key="9">
    <source>
        <dbReference type="WBParaSite" id="SMUV_0000985901-mRNA-1"/>
    </source>
</evidence>
<dbReference type="Gene3D" id="1.20.1070.10">
    <property type="entry name" value="Rhodopsin 7-helix transmembrane proteins"/>
    <property type="match status" value="1"/>
</dbReference>
<organism evidence="8 9">
    <name type="scientific">Syphacia muris</name>
    <dbReference type="NCBI Taxonomy" id="451379"/>
    <lineage>
        <taxon>Eukaryota</taxon>
        <taxon>Metazoa</taxon>
        <taxon>Ecdysozoa</taxon>
        <taxon>Nematoda</taxon>
        <taxon>Chromadorea</taxon>
        <taxon>Rhabditida</taxon>
        <taxon>Spirurina</taxon>
        <taxon>Oxyuridomorpha</taxon>
        <taxon>Oxyuroidea</taxon>
        <taxon>Oxyuridae</taxon>
        <taxon>Syphacia</taxon>
    </lineage>
</organism>
<keyword evidence="5" id="KW-0675">Receptor</keyword>
<dbReference type="PRINTS" id="PR00237">
    <property type="entry name" value="GPCRRHODOPSN"/>
</dbReference>
<accession>A0A0N5AY24</accession>
<evidence type="ECO:0000256" key="4">
    <source>
        <dbReference type="ARBA" id="ARBA00023136"/>
    </source>
</evidence>
<evidence type="ECO:0000256" key="1">
    <source>
        <dbReference type="ARBA" id="ARBA00004370"/>
    </source>
</evidence>
<feature type="transmembrane region" description="Helical" evidence="6">
    <location>
        <begin position="45"/>
        <end position="70"/>
    </location>
</feature>
<feature type="transmembrane region" description="Helical" evidence="6">
    <location>
        <begin position="82"/>
        <end position="103"/>
    </location>
</feature>
<comment type="similarity">
    <text evidence="5">Belongs to the G-protein coupled receptor 1 family.</text>
</comment>
<feature type="transmembrane region" description="Helical" evidence="6">
    <location>
        <begin position="268"/>
        <end position="293"/>
    </location>
</feature>
<dbReference type="PROSITE" id="PS50262">
    <property type="entry name" value="G_PROTEIN_RECEP_F1_2"/>
    <property type="match status" value="1"/>
</dbReference>
<feature type="transmembrane region" description="Helical" evidence="6">
    <location>
        <begin position="225"/>
        <end position="247"/>
    </location>
</feature>
<evidence type="ECO:0000256" key="2">
    <source>
        <dbReference type="ARBA" id="ARBA00022692"/>
    </source>
</evidence>
<dbReference type="WBParaSite" id="SMUV_0000985901-mRNA-1">
    <property type="protein sequence ID" value="SMUV_0000985901-mRNA-1"/>
    <property type="gene ID" value="SMUV_0000985901"/>
</dbReference>
<dbReference type="CDD" id="cd14978">
    <property type="entry name" value="7tmA_FMRFamide_R-like"/>
    <property type="match status" value="1"/>
</dbReference>
<dbReference type="GO" id="GO:0004930">
    <property type="term" value="F:G protein-coupled receptor activity"/>
    <property type="evidence" value="ECO:0007669"/>
    <property type="project" value="UniProtKB-KW"/>
</dbReference>
<keyword evidence="2 5" id="KW-0812">Transmembrane</keyword>
<dbReference type="AlphaFoldDB" id="A0A0N5AY24"/>
<dbReference type="InterPro" id="IPR053093">
    <property type="entry name" value="GPCR-like"/>
</dbReference>
<dbReference type="InterPro" id="IPR017452">
    <property type="entry name" value="GPCR_Rhodpsn_7TM"/>
</dbReference>